<evidence type="ECO:0000256" key="3">
    <source>
        <dbReference type="ARBA" id="ARBA00017984"/>
    </source>
</evidence>
<evidence type="ECO:0000256" key="11">
    <source>
        <dbReference type="PROSITE-ProRule" id="PRU00047"/>
    </source>
</evidence>
<evidence type="ECO:0000256" key="4">
    <source>
        <dbReference type="ARBA" id="ARBA00022664"/>
    </source>
</evidence>
<dbReference type="InterPro" id="IPR004087">
    <property type="entry name" value="KH_dom"/>
</dbReference>
<dbReference type="PROSITE" id="PS50084">
    <property type="entry name" value="KH_TYPE_1"/>
    <property type="match status" value="1"/>
</dbReference>
<dbReference type="SMART" id="SM00343">
    <property type="entry name" value="ZnF_C2HC"/>
    <property type="match status" value="2"/>
</dbReference>
<keyword evidence="9 13" id="KW-0508">mRNA splicing</keyword>
<keyword evidence="8 12" id="KW-0694">RNA-binding</keyword>
<dbReference type="GO" id="GO:0045131">
    <property type="term" value="F:pre-mRNA branch point binding"/>
    <property type="evidence" value="ECO:0007669"/>
    <property type="project" value="UniProtKB-UniRule"/>
</dbReference>
<dbReference type="SUPFAM" id="SSF57756">
    <property type="entry name" value="Retrovirus zinc finger-like domains"/>
    <property type="match status" value="1"/>
</dbReference>
<feature type="compositionally biased region" description="Polar residues" evidence="14">
    <location>
        <begin position="485"/>
        <end position="496"/>
    </location>
</feature>
<proteinExistence type="inferred from homology"/>
<evidence type="ECO:0000256" key="10">
    <source>
        <dbReference type="ARBA" id="ARBA00023242"/>
    </source>
</evidence>
<reference evidence="16 17" key="1">
    <citation type="submission" date="2016-08" db="EMBL/GenBank/DDBJ databases">
        <title>Whole genome shotgun sequence of Pichia membranifaciens KS47-1.</title>
        <authorList>
            <person name="Konishi M."/>
            <person name="Ishida M."/>
            <person name="Arakawa T."/>
            <person name="Kato Y."/>
            <person name="Horiuchi J."/>
        </authorList>
    </citation>
    <scope>NUCLEOTIDE SEQUENCE [LARGE SCALE GENOMIC DNA]</scope>
    <source>
        <strain evidence="16 17">KS47-1</strain>
    </source>
</reference>
<comment type="similarity">
    <text evidence="2 13">Belongs to the BBP/SF1 family.</text>
</comment>
<dbReference type="InterPro" id="IPR001878">
    <property type="entry name" value="Znf_CCHC"/>
</dbReference>
<feature type="compositionally biased region" description="Pro residues" evidence="14">
    <location>
        <begin position="581"/>
        <end position="591"/>
    </location>
</feature>
<dbReference type="Pfam" id="PF22675">
    <property type="entry name" value="KH-I_KHDC4-BBP"/>
    <property type="match status" value="1"/>
</dbReference>
<dbReference type="GO" id="GO:0008270">
    <property type="term" value="F:zinc ion binding"/>
    <property type="evidence" value="ECO:0007669"/>
    <property type="project" value="UniProtKB-UniRule"/>
</dbReference>
<name>A0A1Q2YE05_9ASCO</name>
<feature type="compositionally biased region" description="Low complexity" evidence="14">
    <location>
        <begin position="466"/>
        <end position="484"/>
    </location>
</feature>
<dbReference type="InterPro" id="IPR036612">
    <property type="entry name" value="KH_dom_type_1_sf"/>
</dbReference>
<dbReference type="PANTHER" id="PTHR11208:SF45">
    <property type="entry name" value="SPLICING FACTOR 1"/>
    <property type="match status" value="1"/>
</dbReference>
<protein>
    <recommendedName>
        <fullName evidence="3 13">Branchpoint-bridging protein</fullName>
    </recommendedName>
</protein>
<evidence type="ECO:0000256" key="9">
    <source>
        <dbReference type="ARBA" id="ARBA00023187"/>
    </source>
</evidence>
<feature type="region of interest" description="Disordered" evidence="14">
    <location>
        <begin position="345"/>
        <end position="391"/>
    </location>
</feature>
<feature type="compositionally biased region" description="Basic and acidic residues" evidence="14">
    <location>
        <begin position="354"/>
        <end position="366"/>
    </location>
</feature>
<organism evidence="16 17">
    <name type="scientific">Pichia membranifaciens</name>
    <dbReference type="NCBI Taxonomy" id="4926"/>
    <lineage>
        <taxon>Eukaryota</taxon>
        <taxon>Fungi</taxon>
        <taxon>Dikarya</taxon>
        <taxon>Ascomycota</taxon>
        <taxon>Saccharomycotina</taxon>
        <taxon>Pichiomycetes</taxon>
        <taxon>Pichiales</taxon>
        <taxon>Pichiaceae</taxon>
        <taxon>Pichia</taxon>
    </lineage>
</organism>
<dbReference type="Gene3D" id="4.10.60.10">
    <property type="entry name" value="Zinc finger, CCHC-type"/>
    <property type="match status" value="1"/>
</dbReference>
<feature type="region of interest" description="Disordered" evidence="14">
    <location>
        <begin position="15"/>
        <end position="39"/>
    </location>
</feature>
<dbReference type="AlphaFoldDB" id="A0A1Q2YE05"/>
<evidence type="ECO:0000313" key="17">
    <source>
        <dbReference type="Proteomes" id="UP000186136"/>
    </source>
</evidence>
<evidence type="ECO:0000256" key="12">
    <source>
        <dbReference type="PROSITE-ProRule" id="PRU00117"/>
    </source>
</evidence>
<dbReference type="GO" id="GO:0000398">
    <property type="term" value="P:mRNA splicing, via spliceosome"/>
    <property type="evidence" value="ECO:0007669"/>
    <property type="project" value="UniProtKB-UniRule"/>
</dbReference>
<evidence type="ECO:0000256" key="13">
    <source>
        <dbReference type="RuleBase" id="RU367126"/>
    </source>
</evidence>
<evidence type="ECO:0000313" key="16">
    <source>
        <dbReference type="EMBL" id="GAV27754.1"/>
    </source>
</evidence>
<keyword evidence="17" id="KW-1185">Reference proteome</keyword>
<feature type="compositionally biased region" description="Pro residues" evidence="14">
    <location>
        <begin position="557"/>
        <end position="566"/>
    </location>
</feature>
<keyword evidence="5 13" id="KW-0479">Metal-binding</keyword>
<dbReference type="SMART" id="SM00322">
    <property type="entry name" value="KH"/>
    <property type="match status" value="1"/>
</dbReference>
<dbReference type="Gene3D" id="3.30.1370.10">
    <property type="entry name" value="K Homology domain, type 1"/>
    <property type="match status" value="1"/>
</dbReference>
<dbReference type="EMBL" id="BDGI01000045">
    <property type="protein sequence ID" value="GAV27754.1"/>
    <property type="molecule type" value="Genomic_DNA"/>
</dbReference>
<dbReference type="InterPro" id="IPR055256">
    <property type="entry name" value="KH_1_KHDC4/BBP-like"/>
</dbReference>
<feature type="region of interest" description="Disordered" evidence="14">
    <location>
        <begin position="425"/>
        <end position="449"/>
    </location>
</feature>
<dbReference type="Pfam" id="PF00098">
    <property type="entry name" value="zf-CCHC"/>
    <property type="match status" value="1"/>
</dbReference>
<evidence type="ECO:0000256" key="7">
    <source>
        <dbReference type="ARBA" id="ARBA00022833"/>
    </source>
</evidence>
<keyword evidence="6 11" id="KW-0863">Zinc-finger</keyword>
<evidence type="ECO:0000259" key="15">
    <source>
        <dbReference type="PROSITE" id="PS50158"/>
    </source>
</evidence>
<feature type="compositionally biased region" description="Low complexity" evidence="14">
    <location>
        <begin position="515"/>
        <end position="529"/>
    </location>
</feature>
<feature type="region of interest" description="Disordered" evidence="14">
    <location>
        <begin position="466"/>
        <end position="591"/>
    </location>
</feature>
<dbReference type="InterPro" id="IPR036875">
    <property type="entry name" value="Znf_CCHC_sf"/>
</dbReference>
<dbReference type="CDD" id="cd02395">
    <property type="entry name" value="KH-I_BBP"/>
    <property type="match status" value="1"/>
</dbReference>
<keyword evidence="4 13" id="KW-0507">mRNA processing</keyword>
<accession>A0A1Q2YE05</accession>
<evidence type="ECO:0000256" key="5">
    <source>
        <dbReference type="ARBA" id="ARBA00022723"/>
    </source>
</evidence>
<dbReference type="Proteomes" id="UP000186136">
    <property type="component" value="Unassembled WGS sequence"/>
</dbReference>
<dbReference type="GO" id="GO:0005681">
    <property type="term" value="C:spliceosomal complex"/>
    <property type="evidence" value="ECO:0007669"/>
    <property type="project" value="UniProtKB-KW"/>
</dbReference>
<comment type="subcellular location">
    <subcellularLocation>
        <location evidence="1 13">Nucleus</location>
    </subcellularLocation>
</comment>
<gene>
    <name evidence="16" type="ORF">PMKS-001222</name>
</gene>
<comment type="caution">
    <text evidence="16">The sequence shown here is derived from an EMBL/GenBank/DDBJ whole genome shotgun (WGS) entry which is preliminary data.</text>
</comment>
<keyword evidence="10 13" id="KW-0539">Nucleus</keyword>
<feature type="domain" description="CCHC-type" evidence="15">
    <location>
        <begin position="307"/>
        <end position="321"/>
    </location>
</feature>
<dbReference type="PROSITE" id="PS50158">
    <property type="entry name" value="ZF_CCHC"/>
    <property type="match status" value="1"/>
</dbReference>
<dbReference type="GO" id="GO:0048024">
    <property type="term" value="P:regulation of mRNA splicing, via spliceosome"/>
    <property type="evidence" value="ECO:0007669"/>
    <property type="project" value="TreeGrafter"/>
</dbReference>
<dbReference type="OrthoDB" id="6777263at2759"/>
<dbReference type="Gene3D" id="6.10.140.1790">
    <property type="match status" value="1"/>
</dbReference>
<keyword evidence="7 13" id="KW-0862">Zinc</keyword>
<dbReference type="SUPFAM" id="SSF54791">
    <property type="entry name" value="Eukaryotic type KH-domain (KH-domain type I)"/>
    <property type="match status" value="1"/>
</dbReference>
<dbReference type="GO" id="GO:0003729">
    <property type="term" value="F:mRNA binding"/>
    <property type="evidence" value="ECO:0007669"/>
    <property type="project" value="TreeGrafter"/>
</dbReference>
<evidence type="ECO:0000256" key="8">
    <source>
        <dbReference type="ARBA" id="ARBA00022884"/>
    </source>
</evidence>
<dbReference type="InterPro" id="IPR047086">
    <property type="entry name" value="SF1-HH_sf"/>
</dbReference>
<dbReference type="InterPro" id="IPR032570">
    <property type="entry name" value="SF1-HH"/>
</dbReference>
<dbReference type="Pfam" id="PF16275">
    <property type="entry name" value="SF1-HH"/>
    <property type="match status" value="1"/>
</dbReference>
<comment type="function">
    <text evidence="13">Necessary for the splicing of pre-mRNA. Has a role in the recognition of the branch site (5'-UACUAAC-3'), the pyrimidine tract and the 3'-splice site at the 3'-end of introns.</text>
</comment>
<keyword evidence="13" id="KW-0747">Spliceosome</keyword>
<evidence type="ECO:0000256" key="14">
    <source>
        <dbReference type="SAM" id="MobiDB-lite"/>
    </source>
</evidence>
<feature type="compositionally biased region" description="Basic and acidic residues" evidence="14">
    <location>
        <begin position="15"/>
        <end position="34"/>
    </location>
</feature>
<evidence type="ECO:0000256" key="6">
    <source>
        <dbReference type="ARBA" id="ARBA00022771"/>
    </source>
</evidence>
<dbReference type="InterPro" id="IPR045071">
    <property type="entry name" value="BBP-like"/>
</dbReference>
<evidence type="ECO:0000256" key="1">
    <source>
        <dbReference type="ARBA" id="ARBA00004123"/>
    </source>
</evidence>
<dbReference type="PANTHER" id="PTHR11208">
    <property type="entry name" value="RNA-BINDING PROTEIN RELATED"/>
    <property type="match status" value="1"/>
</dbReference>
<evidence type="ECO:0000256" key="2">
    <source>
        <dbReference type="ARBA" id="ARBA00010382"/>
    </source>
</evidence>
<sequence length="591" mass="65825">MDWLANANLEEGIHKDGMSKSVERSRGRTRERMFSSHHWSGPPTNAIYMEEGIATPTIIRNTLTPEQIEAYVILVRIEEICNILSSGNYVPKNERLRSPSPAPVYDASGRRKNTREVRYKRKYENERCFLVERAFKLIPDFKTPEWYNPRPTKIVEKLYIKTKEYPQINFIGLLLGPRGNTLNKLQEDSGARIGIRGKGSVKEGKNTMNISPELNNLQDQLHCLITADSVEKVEKAKKLCQQVMDKAIFSPVGQNDLKRDQLRELAKLNGTFRDDTERACPVCGEMGHNRNTCPNKNRTNFVNSLVCSKCGNVGHLEKDCKVQSKVDDHMDQEFADFMNELNEDAEDATTDADTASKESEPKEKIPSHHPQMIPTKPSLQNNNFPPNNNKRLLEQSHYDSYDSYGGGAGGTSGYKRPYKGEAYSNQGMGGYRQGSGYQHPRSYSGDGYGQQQHYQYRQSYGTRYGYGQQQGQQQHSYGQQYESQPPSYSRSVNPFDQPSRAAGHRQKLPPPPPTTTTTSTATNIVNTTNYGPAGTGGASSLGLQAPPGLKSRSSVISPPPPPPPPGGGTHARTETSARRQVPPPPPPPPAA</sequence>